<comment type="caution">
    <text evidence="2">The sequence shown here is derived from an EMBL/GenBank/DDBJ whole genome shotgun (WGS) entry which is preliminary data.</text>
</comment>
<name>Q4SMW8_TETNG</name>
<gene>
    <name evidence="2" type="ORF">GSTENG00015557001</name>
</gene>
<sequence length="78" mass="8402">MVSPRKRLLSSPGSADQLTNGISRLPGWITPPEPVSLSADTGAGWPPVARYPAGYRGVTPALWKRAPPRGDSKERSDY</sequence>
<accession>Q4SMW8</accession>
<dbReference type="AlphaFoldDB" id="Q4SMW8"/>
<dbReference type="KEGG" id="tng:GSTEN00015557G001"/>
<reference evidence="2" key="1">
    <citation type="journal article" date="2004" name="Nature">
        <title>Genome duplication in the teleost fish Tetraodon nigroviridis reveals the early vertebrate proto-karyotype.</title>
        <authorList>
            <person name="Jaillon O."/>
            <person name="Aury J.-M."/>
            <person name="Brunet F."/>
            <person name="Petit J.-L."/>
            <person name="Stange-Thomann N."/>
            <person name="Mauceli E."/>
            <person name="Bouneau L."/>
            <person name="Fischer C."/>
            <person name="Ozouf-Costaz C."/>
            <person name="Bernot A."/>
            <person name="Nicaud S."/>
            <person name="Jaffe D."/>
            <person name="Fisher S."/>
            <person name="Lutfalla G."/>
            <person name="Dossat C."/>
            <person name="Segurens B."/>
            <person name="Dasilva C."/>
            <person name="Salanoubat M."/>
            <person name="Levy M."/>
            <person name="Boudet N."/>
            <person name="Castellano S."/>
            <person name="Anthouard V."/>
            <person name="Jubin C."/>
            <person name="Castelli V."/>
            <person name="Katinka M."/>
            <person name="Vacherie B."/>
            <person name="Biemont C."/>
            <person name="Skalli Z."/>
            <person name="Cattolico L."/>
            <person name="Poulain J."/>
            <person name="De Berardinis V."/>
            <person name="Cruaud C."/>
            <person name="Duprat S."/>
            <person name="Brottier P."/>
            <person name="Coutanceau J.-P."/>
            <person name="Gouzy J."/>
            <person name="Parra G."/>
            <person name="Lardier G."/>
            <person name="Chapple C."/>
            <person name="McKernan K.J."/>
            <person name="McEwan P."/>
            <person name="Bosak S."/>
            <person name="Kellis M."/>
            <person name="Volff J.-N."/>
            <person name="Guigo R."/>
            <person name="Zody M.C."/>
            <person name="Mesirov J."/>
            <person name="Lindblad-Toh K."/>
            <person name="Birren B."/>
            <person name="Nusbaum C."/>
            <person name="Kahn D."/>
            <person name="Robinson-Rechavi M."/>
            <person name="Laudet V."/>
            <person name="Schachter V."/>
            <person name="Quetier F."/>
            <person name="Saurin W."/>
            <person name="Scarpelli C."/>
            <person name="Wincker P."/>
            <person name="Lander E.S."/>
            <person name="Weissenbach J."/>
            <person name="Roest Crollius H."/>
        </authorList>
    </citation>
    <scope>NUCLEOTIDE SEQUENCE [LARGE SCALE GENOMIC DNA]</scope>
</reference>
<evidence type="ECO:0000256" key="1">
    <source>
        <dbReference type="SAM" id="MobiDB-lite"/>
    </source>
</evidence>
<feature type="compositionally biased region" description="Polar residues" evidence="1">
    <location>
        <begin position="11"/>
        <end position="22"/>
    </location>
</feature>
<proteinExistence type="predicted"/>
<reference evidence="2" key="2">
    <citation type="submission" date="2004-02" db="EMBL/GenBank/DDBJ databases">
        <authorList>
            <consortium name="Genoscope"/>
            <consortium name="Whitehead Institute Centre for Genome Research"/>
        </authorList>
    </citation>
    <scope>NUCLEOTIDE SEQUENCE</scope>
</reference>
<organism evidence="2">
    <name type="scientific">Tetraodon nigroviridis</name>
    <name type="common">Spotted green pufferfish</name>
    <name type="synonym">Chelonodon nigroviridis</name>
    <dbReference type="NCBI Taxonomy" id="99883"/>
    <lineage>
        <taxon>Eukaryota</taxon>
        <taxon>Metazoa</taxon>
        <taxon>Chordata</taxon>
        <taxon>Craniata</taxon>
        <taxon>Vertebrata</taxon>
        <taxon>Euteleostomi</taxon>
        <taxon>Actinopterygii</taxon>
        <taxon>Neopterygii</taxon>
        <taxon>Teleostei</taxon>
        <taxon>Neoteleostei</taxon>
        <taxon>Acanthomorphata</taxon>
        <taxon>Eupercaria</taxon>
        <taxon>Tetraodontiformes</taxon>
        <taxon>Tetradontoidea</taxon>
        <taxon>Tetraodontidae</taxon>
        <taxon>Tetraodon</taxon>
    </lineage>
</organism>
<protein>
    <submittedName>
        <fullName evidence="2">(spotted green pufferfish) hypothetical protein</fullName>
    </submittedName>
</protein>
<dbReference type="EMBL" id="CAAE01014544">
    <property type="protein sequence ID" value="CAF98014.1"/>
    <property type="molecule type" value="Genomic_DNA"/>
</dbReference>
<feature type="region of interest" description="Disordered" evidence="1">
    <location>
        <begin position="1"/>
        <end position="26"/>
    </location>
</feature>
<evidence type="ECO:0000313" key="2">
    <source>
        <dbReference type="EMBL" id="CAF98014.1"/>
    </source>
</evidence>